<comment type="caution">
    <text evidence="2">The sequence shown here is derived from an EMBL/GenBank/DDBJ whole genome shotgun (WGS) entry which is preliminary data.</text>
</comment>
<gene>
    <name evidence="2" type="ORF">DJ010_20185</name>
</gene>
<sequence length="179" mass="18283">MNSKTLPYVTFGVASAALAVALVGPVEALPGKNKVDGGDIVNNSITGKDVNEKTLGPTTKVGVLPPGKSMSGVFSAAGAKGGGAPNTGWISWTAQYPMLLTTAIDDANIIDTSDDPDPANCPGEGQAAPGYLCIYVDDESEIETLYGYSYTSGIAGFAPVQADTGEEPYAFGTWTVTAP</sequence>
<keyword evidence="3" id="KW-1185">Reference proteome</keyword>
<dbReference type="EMBL" id="QGDD01000011">
    <property type="protein sequence ID" value="PWN01162.1"/>
    <property type="molecule type" value="Genomic_DNA"/>
</dbReference>
<evidence type="ECO:0000313" key="2">
    <source>
        <dbReference type="EMBL" id="PWN01162.1"/>
    </source>
</evidence>
<proteinExistence type="predicted"/>
<protein>
    <submittedName>
        <fullName evidence="2">Uncharacterized protein</fullName>
    </submittedName>
</protein>
<feature type="signal peptide" evidence="1">
    <location>
        <begin position="1"/>
        <end position="28"/>
    </location>
</feature>
<dbReference type="AlphaFoldDB" id="A0A316TF89"/>
<evidence type="ECO:0000313" key="3">
    <source>
        <dbReference type="Proteomes" id="UP000245507"/>
    </source>
</evidence>
<feature type="chain" id="PRO_5016266742" evidence="1">
    <location>
        <begin position="29"/>
        <end position="179"/>
    </location>
</feature>
<organism evidence="2 3">
    <name type="scientific">Nocardioides silvaticus</name>
    <dbReference type="NCBI Taxonomy" id="2201891"/>
    <lineage>
        <taxon>Bacteria</taxon>
        <taxon>Bacillati</taxon>
        <taxon>Actinomycetota</taxon>
        <taxon>Actinomycetes</taxon>
        <taxon>Propionibacteriales</taxon>
        <taxon>Nocardioidaceae</taxon>
        <taxon>Nocardioides</taxon>
    </lineage>
</organism>
<evidence type="ECO:0000256" key="1">
    <source>
        <dbReference type="SAM" id="SignalP"/>
    </source>
</evidence>
<name>A0A316TF89_9ACTN</name>
<dbReference type="RefSeq" id="WP_109697151.1">
    <property type="nucleotide sequence ID" value="NZ_QGDD01000011.1"/>
</dbReference>
<keyword evidence="1" id="KW-0732">Signal</keyword>
<reference evidence="2 3" key="1">
    <citation type="submission" date="2018-05" db="EMBL/GenBank/DDBJ databases">
        <title>Nocardioides silvaticus genome.</title>
        <authorList>
            <person name="Li C."/>
            <person name="Wang G."/>
        </authorList>
    </citation>
    <scope>NUCLEOTIDE SEQUENCE [LARGE SCALE GENOMIC DNA]</scope>
    <source>
        <strain evidence="2 3">CCTCC AB 2018079</strain>
    </source>
</reference>
<dbReference type="Proteomes" id="UP000245507">
    <property type="component" value="Unassembled WGS sequence"/>
</dbReference>
<accession>A0A316TF89</accession>